<sequence length="374" mass="41872">MGIVRTDESLKAEIEESRRMLLECAGVHRRGKGKEEEETKFVRTVTGSEDEDKEARLVCVTSGISFLGLAIVNRLLDRGYSVRIIIDNEEDLEKLREMEIFGESMEIDEERRVWAVMAKLTDVESLCEAFNGCRGVFHTSAFVDPGGVSGYSVSLFARFKFMAEIEVTASENVMEACARTPSVAKCVFTSSLLACIWRDNTLNDLPPILDHNCWSDESLCRHKKMWFALGKTMAEKAAWTVARERDVKLATICPALVTGPEFCRRNPTASIAYLKGAQEMYADGLLATVDVSRVAEAHACVYEAMSNTASGRYVCFDCVIRREEEAEELAMQMGLPMNRISDNASSDSLIRFELCNRKLSRLMSTPSRCSDDVH</sequence>
<evidence type="ECO:0000256" key="2">
    <source>
        <dbReference type="RuleBase" id="RU004475"/>
    </source>
</evidence>
<dbReference type="GO" id="GO:0016616">
    <property type="term" value="F:oxidoreductase activity, acting on the CH-OH group of donors, NAD or NADP as acceptor"/>
    <property type="evidence" value="ECO:0007669"/>
    <property type="project" value="InterPro"/>
</dbReference>
<evidence type="ECO:0000313" key="4">
    <source>
        <dbReference type="EMBL" id="KAF8378283.1"/>
    </source>
</evidence>
<protein>
    <recommendedName>
        <fullName evidence="3">3-beta hydroxysteroid dehydrogenase/isomerase domain-containing protein</fullName>
    </recommendedName>
</protein>
<dbReference type="EMBL" id="JABCRI010000023">
    <property type="protein sequence ID" value="KAF8378283.1"/>
    <property type="molecule type" value="Genomic_DNA"/>
</dbReference>
<dbReference type="OrthoDB" id="2735536at2759"/>
<keyword evidence="5" id="KW-1185">Reference proteome</keyword>
<dbReference type="InterPro" id="IPR050425">
    <property type="entry name" value="NAD(P)_dehydrat-like"/>
</dbReference>
<dbReference type="InterPro" id="IPR002225">
    <property type="entry name" value="3Beta_OHSteriod_DH/Estase"/>
</dbReference>
<proteinExistence type="inferred from homology"/>
<reference evidence="4 5" key="1">
    <citation type="submission" date="2020-04" db="EMBL/GenBank/DDBJ databases">
        <title>Plant Genome Project.</title>
        <authorList>
            <person name="Zhang R.-G."/>
        </authorList>
    </citation>
    <scope>NUCLEOTIDE SEQUENCE [LARGE SCALE GENOMIC DNA]</scope>
    <source>
        <strain evidence="4">YNK0</strain>
        <tissue evidence="4">Leaf</tissue>
    </source>
</reference>
<dbReference type="PANTHER" id="PTHR10366:SF483">
    <property type="entry name" value="CINNAMOYL COA REDUCTASE-LIKE PROTEIN"/>
    <property type="match status" value="1"/>
</dbReference>
<gene>
    <name evidence="4" type="ORF">HHK36_029622</name>
</gene>
<evidence type="ECO:0000313" key="5">
    <source>
        <dbReference type="Proteomes" id="UP000655225"/>
    </source>
</evidence>
<dbReference type="Gene3D" id="3.40.50.720">
    <property type="entry name" value="NAD(P)-binding Rossmann-like Domain"/>
    <property type="match status" value="1"/>
</dbReference>
<dbReference type="SUPFAM" id="SSF51735">
    <property type="entry name" value="NAD(P)-binding Rossmann-fold domains"/>
    <property type="match status" value="1"/>
</dbReference>
<dbReference type="Proteomes" id="UP000655225">
    <property type="component" value="Unassembled WGS sequence"/>
</dbReference>
<evidence type="ECO:0000259" key="3">
    <source>
        <dbReference type="Pfam" id="PF01073"/>
    </source>
</evidence>
<accession>A0A835D2S4</accession>
<feature type="domain" description="3-beta hydroxysteroid dehydrogenase/isomerase" evidence="3">
    <location>
        <begin position="60"/>
        <end position="307"/>
    </location>
</feature>
<dbReference type="OMA" id="ICFDQVI"/>
<organism evidence="4 5">
    <name type="scientific">Tetracentron sinense</name>
    <name type="common">Spur-leaf</name>
    <dbReference type="NCBI Taxonomy" id="13715"/>
    <lineage>
        <taxon>Eukaryota</taxon>
        <taxon>Viridiplantae</taxon>
        <taxon>Streptophyta</taxon>
        <taxon>Embryophyta</taxon>
        <taxon>Tracheophyta</taxon>
        <taxon>Spermatophyta</taxon>
        <taxon>Magnoliopsida</taxon>
        <taxon>Trochodendrales</taxon>
        <taxon>Trochodendraceae</taxon>
        <taxon>Tetracentron</taxon>
    </lineage>
</organism>
<dbReference type="FunFam" id="3.40.50.720:FF:000388">
    <property type="entry name" value="Cinnamoyl-CoA reductase-like SNL6"/>
    <property type="match status" value="1"/>
</dbReference>
<comment type="caution">
    <text evidence="4">The sequence shown here is derived from an EMBL/GenBank/DDBJ whole genome shotgun (WGS) entry which is preliminary data.</text>
</comment>
<dbReference type="Pfam" id="PF01073">
    <property type="entry name" value="3Beta_HSD"/>
    <property type="match status" value="1"/>
</dbReference>
<keyword evidence="1 2" id="KW-0560">Oxidoreductase</keyword>
<name>A0A835D2S4_TETSI</name>
<dbReference type="InterPro" id="IPR036291">
    <property type="entry name" value="NAD(P)-bd_dom_sf"/>
</dbReference>
<evidence type="ECO:0000256" key="1">
    <source>
        <dbReference type="ARBA" id="ARBA00023002"/>
    </source>
</evidence>
<dbReference type="GO" id="GO:0006694">
    <property type="term" value="P:steroid biosynthetic process"/>
    <property type="evidence" value="ECO:0007669"/>
    <property type="project" value="InterPro"/>
</dbReference>
<comment type="similarity">
    <text evidence="2">Belongs to the 3-beta-HSD family.</text>
</comment>
<dbReference type="PANTHER" id="PTHR10366">
    <property type="entry name" value="NAD DEPENDENT EPIMERASE/DEHYDRATASE"/>
    <property type="match status" value="1"/>
</dbReference>
<dbReference type="AlphaFoldDB" id="A0A835D2S4"/>